<accession>A0A5B7ETC2</accession>
<dbReference type="EMBL" id="VSRR010003434">
    <property type="protein sequence ID" value="MPC36143.1"/>
    <property type="molecule type" value="Genomic_DNA"/>
</dbReference>
<comment type="caution">
    <text evidence="1">The sequence shown here is derived from an EMBL/GenBank/DDBJ whole genome shotgun (WGS) entry which is preliminary data.</text>
</comment>
<organism evidence="1 2">
    <name type="scientific">Portunus trituberculatus</name>
    <name type="common">Swimming crab</name>
    <name type="synonym">Neptunus trituberculatus</name>
    <dbReference type="NCBI Taxonomy" id="210409"/>
    <lineage>
        <taxon>Eukaryota</taxon>
        <taxon>Metazoa</taxon>
        <taxon>Ecdysozoa</taxon>
        <taxon>Arthropoda</taxon>
        <taxon>Crustacea</taxon>
        <taxon>Multicrustacea</taxon>
        <taxon>Malacostraca</taxon>
        <taxon>Eumalacostraca</taxon>
        <taxon>Eucarida</taxon>
        <taxon>Decapoda</taxon>
        <taxon>Pleocyemata</taxon>
        <taxon>Brachyura</taxon>
        <taxon>Eubrachyura</taxon>
        <taxon>Portunoidea</taxon>
        <taxon>Portunidae</taxon>
        <taxon>Portuninae</taxon>
        <taxon>Portunus</taxon>
    </lineage>
</organism>
<protein>
    <submittedName>
        <fullName evidence="1">Uncharacterized protein</fullName>
    </submittedName>
</protein>
<evidence type="ECO:0000313" key="1">
    <source>
        <dbReference type="EMBL" id="MPC36143.1"/>
    </source>
</evidence>
<name>A0A5B7ETC2_PORTR</name>
<keyword evidence="2" id="KW-1185">Reference proteome</keyword>
<gene>
    <name evidence="1" type="ORF">E2C01_029590</name>
</gene>
<proteinExistence type="predicted"/>
<evidence type="ECO:0000313" key="2">
    <source>
        <dbReference type="Proteomes" id="UP000324222"/>
    </source>
</evidence>
<sequence>MPPSLYMGLVGSSPNTSSRLSSSSSSLMNCSSKGCRALFCAAVCILISGHDGEEYWLVLYPSVEPVISEENVLGAESRCVIAEVQVLSTGVHVSPLAVRLVVLRVDLVGVVRVPPLSIQHALVFKQQYNGGNVSVCLTSSSPSMAFSAPSRSWSRSPLQVLMSNSTLCQGERQPDSVV</sequence>
<dbReference type="Proteomes" id="UP000324222">
    <property type="component" value="Unassembled WGS sequence"/>
</dbReference>
<reference evidence="1 2" key="1">
    <citation type="submission" date="2019-05" db="EMBL/GenBank/DDBJ databases">
        <title>Another draft genome of Portunus trituberculatus and its Hox gene families provides insights of decapod evolution.</title>
        <authorList>
            <person name="Jeong J.-H."/>
            <person name="Song I."/>
            <person name="Kim S."/>
            <person name="Choi T."/>
            <person name="Kim D."/>
            <person name="Ryu S."/>
            <person name="Kim W."/>
        </authorList>
    </citation>
    <scope>NUCLEOTIDE SEQUENCE [LARGE SCALE GENOMIC DNA]</scope>
    <source>
        <tissue evidence="1">Muscle</tissue>
    </source>
</reference>
<dbReference type="AlphaFoldDB" id="A0A5B7ETC2"/>